<protein>
    <submittedName>
        <fullName evidence="7">ABC-type phosphate transport system, substrate-binding protein</fullName>
    </submittedName>
</protein>
<dbReference type="Gene3D" id="3.90.640.10">
    <property type="entry name" value="Actin, Chain A, domain 4"/>
    <property type="match status" value="1"/>
</dbReference>
<keyword evidence="2" id="KW-0547">Nucleotide-binding</keyword>
<evidence type="ECO:0000256" key="2">
    <source>
        <dbReference type="ARBA" id="ARBA00022741"/>
    </source>
</evidence>
<feature type="domain" description="PBP" evidence="6">
    <location>
        <begin position="560"/>
        <end position="805"/>
    </location>
</feature>
<proteinExistence type="predicted"/>
<reference evidence="8" key="1">
    <citation type="submission" date="2015-11" db="EMBL/GenBank/DDBJ databases">
        <authorList>
            <person name="Varghese N."/>
        </authorList>
    </citation>
    <scope>NUCLEOTIDE SEQUENCE [LARGE SCALE GENOMIC DNA]</scope>
    <source>
        <strain evidence="8">DSM 45899</strain>
    </source>
</reference>
<dbReference type="GO" id="GO:0005524">
    <property type="term" value="F:ATP binding"/>
    <property type="evidence" value="ECO:0007669"/>
    <property type="project" value="UniProtKB-KW"/>
</dbReference>
<dbReference type="InterPro" id="IPR013126">
    <property type="entry name" value="Hsp_70_fam"/>
</dbReference>
<gene>
    <name evidence="7" type="ORF">Ga0074812_13737</name>
</gene>
<dbReference type="Pfam" id="PF00012">
    <property type="entry name" value="HSP70"/>
    <property type="match status" value="1"/>
</dbReference>
<evidence type="ECO:0000256" key="4">
    <source>
        <dbReference type="ARBA" id="ARBA00023186"/>
    </source>
</evidence>
<dbReference type="GO" id="GO:0140662">
    <property type="term" value="F:ATP-dependent protein folding chaperone"/>
    <property type="evidence" value="ECO:0007669"/>
    <property type="project" value="InterPro"/>
</dbReference>
<keyword evidence="3" id="KW-0067">ATP-binding</keyword>
<dbReference type="PANTHER" id="PTHR30570">
    <property type="entry name" value="PERIPLASMIC PHOSPHATE BINDING COMPONENT OF PHOSPHATE ABC TRANSPORTER"/>
    <property type="match status" value="1"/>
</dbReference>
<dbReference type="InterPro" id="IPR050811">
    <property type="entry name" value="Phosphate_ABC_transporter"/>
</dbReference>
<keyword evidence="8" id="KW-1185">Reference proteome</keyword>
<keyword evidence="4" id="KW-0143">Chaperone</keyword>
<feature type="compositionally biased region" description="Low complexity" evidence="5">
    <location>
        <begin position="224"/>
        <end position="243"/>
    </location>
</feature>
<evidence type="ECO:0000313" key="8">
    <source>
        <dbReference type="Proteomes" id="UP000198802"/>
    </source>
</evidence>
<evidence type="ECO:0000313" key="7">
    <source>
        <dbReference type="EMBL" id="CUU60253.1"/>
    </source>
</evidence>
<name>A0A0S4QXJ2_9ACTN</name>
<dbReference type="RefSeq" id="WP_091284898.1">
    <property type="nucleotide sequence ID" value="NZ_FAOZ01000037.1"/>
</dbReference>
<dbReference type="Gene3D" id="3.40.190.10">
    <property type="entry name" value="Periplasmic binding protein-like II"/>
    <property type="match status" value="2"/>
</dbReference>
<organism evidence="7 8">
    <name type="scientific">Parafrankia irregularis</name>
    <dbReference type="NCBI Taxonomy" id="795642"/>
    <lineage>
        <taxon>Bacteria</taxon>
        <taxon>Bacillati</taxon>
        <taxon>Actinomycetota</taxon>
        <taxon>Actinomycetes</taxon>
        <taxon>Frankiales</taxon>
        <taxon>Frankiaceae</taxon>
        <taxon>Parafrankia</taxon>
    </lineage>
</organism>
<dbReference type="SUPFAM" id="SSF53850">
    <property type="entry name" value="Periplasmic binding protein-like II"/>
    <property type="match status" value="1"/>
</dbReference>
<dbReference type="Gene3D" id="3.30.420.40">
    <property type="match status" value="2"/>
</dbReference>
<dbReference type="InterPro" id="IPR043129">
    <property type="entry name" value="ATPase_NBD"/>
</dbReference>
<evidence type="ECO:0000256" key="1">
    <source>
        <dbReference type="ARBA" id="ARBA00022729"/>
    </source>
</evidence>
<sequence length="844" mass="86108">MGYQLGIHLGASETTVAVADAGWPSLVPIGASVTVPTVLHLGPGGSVGGGGLAAARLARSDPAQFAQRFVERLGDPTPILVGGVGYSASALVARYLSWLVEQVTAVRGGPPELAVVIAPGSWPGRRREALADALARVEADIPILARSTTDAFAALLDRSGRAMPGHYAGSFDLGTNWFEAAVYAAMPAGVLVTGGPVGLADTTTTMLDELLRTHVLAQAAAASQAAATPTTATSTPPAATPSPLGTMPSAPADGLLAACAAAREELIAEESTSIEVSAAESGTGTTISVPVTRAEYENLVRPMIEDSVRALARALRSVPAAPEDLSLVILRGPGARIPLVGRLLSESVGATTRCEIQAESDLALGAALLAAAENPTEPASSQTVVLGPAAYVTTPPPSIPPISRPPTVSSPVDTPPGAVAAGGDAGTGTAIGAGIGASTPAPVTALTALADGGATASPLVARAGTRDGSRTVRPAGSAGPFGSTRKLVAAAAALIVFVAGSVTLGLVLADGDEEPAAITAADTGSLPKSTIDQHPQLPADQMRNAEEAADLSAEYATAPATTAEPGANTVISTGSAEVAPITGTAYAMFREVQKGVTVQVSATDTDDGLAKLCSGQADIAGASFALSDPACKDKVVGFEIAHHLLPIVVPKANTWVKCLTVAQVGEIWKRDSTVTSWNQVDPAFPNVPVRLVGPGPQTVHAKVFLASMTGSSDNTRQYQEVELEEVAEDVEYVQGALGFMDYANFLSAADEVRAIQIDSGFGCVEPNALTAGTGMYMPLCKPLYIYASKESLRKPGVAAFMRYYMENQREVTDRAHFVARDDATIRDNVAIVNGMTAGVEAVRT</sequence>
<dbReference type="PANTHER" id="PTHR30570:SF1">
    <property type="entry name" value="PHOSPHATE-BINDING PROTEIN PSTS"/>
    <property type="match status" value="1"/>
</dbReference>
<dbReference type="EMBL" id="FAOZ01000037">
    <property type="protein sequence ID" value="CUU60253.1"/>
    <property type="molecule type" value="Genomic_DNA"/>
</dbReference>
<dbReference type="Proteomes" id="UP000198802">
    <property type="component" value="Unassembled WGS sequence"/>
</dbReference>
<dbReference type="SUPFAM" id="SSF53067">
    <property type="entry name" value="Actin-like ATPase domain"/>
    <property type="match status" value="2"/>
</dbReference>
<evidence type="ECO:0000256" key="3">
    <source>
        <dbReference type="ARBA" id="ARBA00022840"/>
    </source>
</evidence>
<accession>A0A0S4QXJ2</accession>
<evidence type="ECO:0000256" key="5">
    <source>
        <dbReference type="SAM" id="MobiDB-lite"/>
    </source>
</evidence>
<feature type="region of interest" description="Disordered" evidence="5">
    <location>
        <begin position="224"/>
        <end position="247"/>
    </location>
</feature>
<dbReference type="InterPro" id="IPR024370">
    <property type="entry name" value="PBP_domain"/>
</dbReference>
<evidence type="ECO:0000259" key="6">
    <source>
        <dbReference type="Pfam" id="PF12849"/>
    </source>
</evidence>
<dbReference type="AlphaFoldDB" id="A0A0S4QXJ2"/>
<keyword evidence="1" id="KW-0732">Signal</keyword>
<dbReference type="Pfam" id="PF12849">
    <property type="entry name" value="PBP_like_2"/>
    <property type="match status" value="1"/>
</dbReference>